<accession>A0A9P7ES67</accession>
<dbReference type="AlphaFoldDB" id="A0A9P7ES67"/>
<dbReference type="GeneID" id="64694402"/>
<keyword evidence="2" id="KW-1185">Reference proteome</keyword>
<reference evidence="1" key="1">
    <citation type="journal article" date="2020" name="New Phytol.">
        <title>Comparative genomics reveals dynamic genome evolution in host specialist ectomycorrhizal fungi.</title>
        <authorList>
            <person name="Lofgren L.A."/>
            <person name="Nguyen N.H."/>
            <person name="Vilgalys R."/>
            <person name="Ruytinx J."/>
            <person name="Liao H.L."/>
            <person name="Branco S."/>
            <person name="Kuo A."/>
            <person name="LaButti K."/>
            <person name="Lipzen A."/>
            <person name="Andreopoulos W."/>
            <person name="Pangilinan J."/>
            <person name="Riley R."/>
            <person name="Hundley H."/>
            <person name="Na H."/>
            <person name="Barry K."/>
            <person name="Grigoriev I.V."/>
            <person name="Stajich J.E."/>
            <person name="Kennedy P.G."/>
        </authorList>
    </citation>
    <scope>NUCLEOTIDE SEQUENCE</scope>
    <source>
        <strain evidence="1">FC423</strain>
    </source>
</reference>
<comment type="caution">
    <text evidence="1">The sequence shown here is derived from an EMBL/GenBank/DDBJ whole genome shotgun (WGS) entry which is preliminary data.</text>
</comment>
<dbReference type="RefSeq" id="XP_041284527.1">
    <property type="nucleotide sequence ID" value="XM_041432143.1"/>
</dbReference>
<organism evidence="1 2">
    <name type="scientific">Suillus discolor</name>
    <dbReference type="NCBI Taxonomy" id="1912936"/>
    <lineage>
        <taxon>Eukaryota</taxon>
        <taxon>Fungi</taxon>
        <taxon>Dikarya</taxon>
        <taxon>Basidiomycota</taxon>
        <taxon>Agaricomycotina</taxon>
        <taxon>Agaricomycetes</taxon>
        <taxon>Agaricomycetidae</taxon>
        <taxon>Boletales</taxon>
        <taxon>Suillineae</taxon>
        <taxon>Suillaceae</taxon>
        <taxon>Suillus</taxon>
    </lineage>
</organism>
<dbReference type="EMBL" id="JABBWM010000212">
    <property type="protein sequence ID" value="KAG2084575.1"/>
    <property type="molecule type" value="Genomic_DNA"/>
</dbReference>
<dbReference type="Proteomes" id="UP000823399">
    <property type="component" value="Unassembled WGS sequence"/>
</dbReference>
<gene>
    <name evidence="1" type="ORF">F5147DRAFT_589419</name>
</gene>
<evidence type="ECO:0000313" key="1">
    <source>
        <dbReference type="EMBL" id="KAG2084575.1"/>
    </source>
</evidence>
<name>A0A9P7ES67_9AGAM</name>
<proteinExistence type="predicted"/>
<protein>
    <submittedName>
        <fullName evidence="1">Uncharacterized protein</fullName>
    </submittedName>
</protein>
<evidence type="ECO:0000313" key="2">
    <source>
        <dbReference type="Proteomes" id="UP000823399"/>
    </source>
</evidence>
<dbReference type="OrthoDB" id="2691655at2759"/>
<sequence length="159" mass="18349">MLNEPDIQPNATINHWIQGILLFDFTLVHVPATKFKGPDALSRRPLAENEEVIPEEDSWLDDIALFNHISPSYHPTSLPLVLASTISQEESLKNIFKFLTTLEAPHFARTSQRKKFVQRATQFFVRGGQMFKDKEIDHLCLLFLLSTREWSFSMKHIKG</sequence>